<evidence type="ECO:0000313" key="2">
    <source>
        <dbReference type="Proteomes" id="UP000274578"/>
    </source>
</evidence>
<dbReference type="Proteomes" id="UP000274578">
    <property type="component" value="Chromosome 1"/>
</dbReference>
<dbReference type="KEGG" id="poc:NCTC13071_02253"/>
<evidence type="ECO:0000313" key="1">
    <source>
        <dbReference type="EMBL" id="VEH16230.1"/>
    </source>
</evidence>
<dbReference type="EMBL" id="LR134384">
    <property type="protein sequence ID" value="VEH16230.1"/>
    <property type="molecule type" value="Genomic_DNA"/>
</dbReference>
<proteinExistence type="predicted"/>
<accession>A0A448L8A1</accession>
<organism evidence="1 2">
    <name type="scientific">Segatella oris</name>
    <dbReference type="NCBI Taxonomy" id="28135"/>
    <lineage>
        <taxon>Bacteria</taxon>
        <taxon>Pseudomonadati</taxon>
        <taxon>Bacteroidota</taxon>
        <taxon>Bacteroidia</taxon>
        <taxon>Bacteroidales</taxon>
        <taxon>Prevotellaceae</taxon>
        <taxon>Segatella</taxon>
    </lineage>
</organism>
<reference evidence="1 2" key="1">
    <citation type="submission" date="2018-12" db="EMBL/GenBank/DDBJ databases">
        <authorList>
            <consortium name="Pathogen Informatics"/>
        </authorList>
    </citation>
    <scope>NUCLEOTIDE SEQUENCE [LARGE SCALE GENOMIC DNA]</scope>
    <source>
        <strain evidence="1 2">NCTC13071</strain>
    </source>
</reference>
<sequence>MQSGAFQRLIWCKSEHKMTENAVQDDADCKTTPFKTLSKSTKITTRNALKQPFIFYLFILKRAVFWLSFLTKHKTIRHIFPRLSSYSNCVIDFPFCQFSSLITGNTNHIAGRTKPTERLIHYPQAAFQRRLACQFYSVDCA</sequence>
<protein>
    <submittedName>
        <fullName evidence="1">Uncharacterized protein</fullName>
    </submittedName>
</protein>
<name>A0A448L8A1_9BACT</name>
<gene>
    <name evidence="1" type="ORF">NCTC13071_02253</name>
</gene>
<dbReference type="AlphaFoldDB" id="A0A448L8A1"/>